<evidence type="ECO:0000313" key="6">
    <source>
        <dbReference type="EMBL" id="RAW90688.1"/>
    </source>
</evidence>
<evidence type="ECO:0000256" key="4">
    <source>
        <dbReference type="ARBA" id="ARBA00030169"/>
    </source>
</evidence>
<dbReference type="InterPro" id="IPR005493">
    <property type="entry name" value="RraA/RraA-like"/>
</dbReference>
<keyword evidence="5" id="KW-0460">Magnesium</keyword>
<keyword evidence="5" id="KW-0479">Metal-binding</keyword>
<name>A0A329VFL6_9GAMM</name>
<keyword evidence="6" id="KW-0489">Methyltransferase</keyword>
<comment type="caution">
    <text evidence="6">The sequence shown here is derived from an EMBL/GenBank/DDBJ whole genome shotgun (WGS) entry which is preliminary data.</text>
</comment>
<dbReference type="Proteomes" id="UP000250870">
    <property type="component" value="Unassembled WGS sequence"/>
</dbReference>
<proteinExistence type="predicted"/>
<evidence type="ECO:0000256" key="3">
    <source>
        <dbReference type="ARBA" id="ARBA00029596"/>
    </source>
</evidence>
<feature type="binding site" evidence="5">
    <location>
        <begin position="96"/>
        <end position="99"/>
    </location>
    <ligand>
        <name>substrate</name>
    </ligand>
</feature>
<dbReference type="PANTHER" id="PTHR33254:SF4">
    <property type="entry name" value="4-HYDROXY-4-METHYL-2-OXOGLUTARATE ALDOLASE 3-RELATED"/>
    <property type="match status" value="1"/>
</dbReference>
<evidence type="ECO:0000256" key="1">
    <source>
        <dbReference type="ARBA" id="ARBA00001968"/>
    </source>
</evidence>
<dbReference type="InterPro" id="IPR036704">
    <property type="entry name" value="RraA/RraA-like_sf"/>
</dbReference>
<sequence>MQTTQIDQIKKRLMELDSAAISDAMDSLHIPAGLAGIVPRSNVGIKMAGPAFTVRYEPIIPEQGKFLNAGNYIDEVPAGYVIVVDNQGRTDCTSWGNILTFKAVQKGISGSVIYGSARDLSEVRRLEYPLFTTGVYMVSGKNRAKVAATQCTLDIGGVVIFPGDWIFADDNGALAIPQQYLLTVIERAENVDKTEQAIIEAITNGEDLVNAREKLGYAVPWKTVQ</sequence>
<dbReference type="GO" id="GO:0032259">
    <property type="term" value="P:methylation"/>
    <property type="evidence" value="ECO:0007669"/>
    <property type="project" value="UniProtKB-KW"/>
</dbReference>
<evidence type="ECO:0000256" key="5">
    <source>
        <dbReference type="PIRSR" id="PIRSR605493-1"/>
    </source>
</evidence>
<evidence type="ECO:0000256" key="2">
    <source>
        <dbReference type="ARBA" id="ARBA00016549"/>
    </source>
</evidence>
<dbReference type="GeneID" id="88807582"/>
<dbReference type="Pfam" id="PF03737">
    <property type="entry name" value="RraA-like"/>
    <property type="match status" value="1"/>
</dbReference>
<accession>A0A329VFL6</accession>
<dbReference type="PANTHER" id="PTHR33254">
    <property type="entry name" value="4-HYDROXY-4-METHYL-2-OXOGLUTARATE ALDOLASE 3-RELATED"/>
    <property type="match status" value="1"/>
</dbReference>
<protein>
    <recommendedName>
        <fullName evidence="2">Putative 4-hydroxy-4-methyl-2-oxoglutarate aldolase</fullName>
    </recommendedName>
    <alternativeName>
        <fullName evidence="3">Regulator of ribonuclease activity homolog</fullName>
    </alternativeName>
    <alternativeName>
        <fullName evidence="4">RraA-like protein</fullName>
    </alternativeName>
</protein>
<dbReference type="AlphaFoldDB" id="A0A329VFL6"/>
<reference evidence="6 7" key="1">
    <citation type="journal article" date="2018" name="Int. J. Syst. Evol. Microbiol.">
        <title>Whole-genome-based revisit of Photorhabdus phylogeny: proposal for the elevation of most Photorhabdus subspecies to the species level and description of one novel species Photorhabdus bodei sp. nov., and one novel subspecies Photorhabdus laumondii subsp. clarkei subsp. nov.</title>
        <authorList>
            <person name="Machado R.A.R."/>
            <person name="Wuthrich D."/>
            <person name="Kuhnert P."/>
            <person name="Arce C.C.M."/>
            <person name="Thonen L."/>
            <person name="Ruiz C."/>
            <person name="Zhang X."/>
            <person name="Robert C.A.M."/>
            <person name="Karimi J."/>
            <person name="Kamali S."/>
            <person name="Ma J."/>
            <person name="Bruggmann R."/>
            <person name="Erb M."/>
        </authorList>
    </citation>
    <scope>NUCLEOTIDE SEQUENCE [LARGE SCALE GENOMIC DNA]</scope>
    <source>
        <strain evidence="6 7">BOJ-47</strain>
    </source>
</reference>
<comment type="cofactor">
    <cofactor evidence="1">
        <name>a divalent metal cation</name>
        <dbReference type="ChEBI" id="CHEBI:60240"/>
    </cofactor>
</comment>
<dbReference type="EMBL" id="NSCI01000014">
    <property type="protein sequence ID" value="RAW90688.1"/>
    <property type="molecule type" value="Genomic_DNA"/>
</dbReference>
<dbReference type="GO" id="GO:0008948">
    <property type="term" value="F:oxaloacetate decarboxylase activity"/>
    <property type="evidence" value="ECO:0007669"/>
    <property type="project" value="TreeGrafter"/>
</dbReference>
<feature type="binding site" evidence="5">
    <location>
        <position position="119"/>
    </location>
    <ligand>
        <name>Mg(2+)</name>
        <dbReference type="ChEBI" id="CHEBI:18420"/>
    </ligand>
</feature>
<dbReference type="SUPFAM" id="SSF89562">
    <property type="entry name" value="RraA-like"/>
    <property type="match status" value="1"/>
</dbReference>
<feature type="binding site" evidence="5">
    <location>
        <position position="118"/>
    </location>
    <ligand>
        <name>substrate</name>
    </ligand>
</feature>
<dbReference type="GO" id="GO:0046872">
    <property type="term" value="F:metal ion binding"/>
    <property type="evidence" value="ECO:0007669"/>
    <property type="project" value="UniProtKB-KW"/>
</dbReference>
<evidence type="ECO:0000313" key="7">
    <source>
        <dbReference type="Proteomes" id="UP000250870"/>
    </source>
</evidence>
<dbReference type="CDD" id="cd16841">
    <property type="entry name" value="RraA_family"/>
    <property type="match status" value="1"/>
</dbReference>
<dbReference type="Gene3D" id="1.20.5.3070">
    <property type="match status" value="1"/>
</dbReference>
<organism evidence="6 7">
    <name type="scientific">Photorhabdus laumondii subsp. clarkei</name>
    <dbReference type="NCBI Taxonomy" id="2029685"/>
    <lineage>
        <taxon>Bacteria</taxon>
        <taxon>Pseudomonadati</taxon>
        <taxon>Pseudomonadota</taxon>
        <taxon>Gammaproteobacteria</taxon>
        <taxon>Enterobacterales</taxon>
        <taxon>Morganellaceae</taxon>
        <taxon>Photorhabdus</taxon>
    </lineage>
</organism>
<comment type="cofactor">
    <cofactor evidence="5">
        <name>Mg(2+)</name>
        <dbReference type="ChEBI" id="CHEBI:18420"/>
    </cofactor>
</comment>
<dbReference type="GO" id="GO:0047443">
    <property type="term" value="F:4-hydroxy-4-methyl-2-oxoglutarate aldolase activity"/>
    <property type="evidence" value="ECO:0007669"/>
    <property type="project" value="TreeGrafter"/>
</dbReference>
<gene>
    <name evidence="6" type="ORF">CKY01_11905</name>
</gene>
<dbReference type="Gene3D" id="3.50.30.40">
    <property type="entry name" value="Ribonuclease E inhibitor RraA/RraA-like"/>
    <property type="match status" value="1"/>
</dbReference>
<keyword evidence="6" id="KW-0808">Transferase</keyword>
<dbReference type="GO" id="GO:0008168">
    <property type="term" value="F:methyltransferase activity"/>
    <property type="evidence" value="ECO:0007669"/>
    <property type="project" value="UniProtKB-KW"/>
</dbReference>
<dbReference type="RefSeq" id="WP_112896267.1">
    <property type="nucleotide sequence ID" value="NZ_CAWNWQ010000014.1"/>
</dbReference>